<dbReference type="SUPFAM" id="SSF52540">
    <property type="entry name" value="P-loop containing nucleoside triphosphate hydrolases"/>
    <property type="match status" value="1"/>
</dbReference>
<evidence type="ECO:0000259" key="8">
    <source>
        <dbReference type="Pfam" id="PF00685"/>
    </source>
</evidence>
<feature type="chain" id="PRO_5020442291" description="Sulfotransferase domain-containing protein" evidence="7">
    <location>
        <begin position="22"/>
        <end position="312"/>
    </location>
</feature>
<dbReference type="GO" id="GO:0008467">
    <property type="term" value="F:[heparan sulfate]-glucosamine 3-sulfotransferase activity"/>
    <property type="evidence" value="ECO:0007669"/>
    <property type="project" value="TreeGrafter"/>
</dbReference>
<keyword evidence="7" id="KW-0732">Signal</keyword>
<feature type="binding site" evidence="4">
    <location>
        <position position="179"/>
    </location>
    <ligand>
        <name>3'-phosphoadenylyl sulfate</name>
        <dbReference type="ChEBI" id="CHEBI:58339"/>
    </ligand>
</feature>
<organism evidence="9 10">
    <name type="scientific">Steinernema carpocapsae</name>
    <name type="common">Entomopathogenic nematode</name>
    <dbReference type="NCBI Taxonomy" id="34508"/>
    <lineage>
        <taxon>Eukaryota</taxon>
        <taxon>Metazoa</taxon>
        <taxon>Ecdysozoa</taxon>
        <taxon>Nematoda</taxon>
        <taxon>Chromadorea</taxon>
        <taxon>Rhabditida</taxon>
        <taxon>Tylenchina</taxon>
        <taxon>Panagrolaimomorpha</taxon>
        <taxon>Strongyloidoidea</taxon>
        <taxon>Steinernematidae</taxon>
        <taxon>Steinernema</taxon>
    </lineage>
</organism>
<evidence type="ECO:0000256" key="7">
    <source>
        <dbReference type="SAM" id="SignalP"/>
    </source>
</evidence>
<reference evidence="9 10" key="1">
    <citation type="journal article" date="2015" name="Genome Biol.">
        <title>Comparative genomics of Steinernema reveals deeply conserved gene regulatory networks.</title>
        <authorList>
            <person name="Dillman A.R."/>
            <person name="Macchietto M."/>
            <person name="Porter C.F."/>
            <person name="Rogers A."/>
            <person name="Williams B."/>
            <person name="Antoshechkin I."/>
            <person name="Lee M.M."/>
            <person name="Goodwin Z."/>
            <person name="Lu X."/>
            <person name="Lewis E.E."/>
            <person name="Goodrich-Blair H."/>
            <person name="Stock S.P."/>
            <person name="Adams B.J."/>
            <person name="Sternberg P.W."/>
            <person name="Mortazavi A."/>
        </authorList>
    </citation>
    <scope>NUCLEOTIDE SEQUENCE [LARGE SCALE GENOMIC DNA]</scope>
    <source>
        <strain evidence="9 10">ALL</strain>
    </source>
</reference>
<feature type="disulfide bond" evidence="5">
    <location>
        <begin position="282"/>
        <end position="293"/>
    </location>
</feature>
<feature type="binding site" evidence="4">
    <location>
        <position position="171"/>
    </location>
    <ligand>
        <name>3'-phosphoadenylyl sulfate</name>
        <dbReference type="ChEBI" id="CHEBI:58339"/>
    </ligand>
</feature>
<dbReference type="EMBL" id="CM016762">
    <property type="protein sequence ID" value="TMS33819.1"/>
    <property type="molecule type" value="Genomic_DNA"/>
</dbReference>
<feature type="signal peptide" evidence="7">
    <location>
        <begin position="1"/>
        <end position="21"/>
    </location>
</feature>
<evidence type="ECO:0000256" key="4">
    <source>
        <dbReference type="PIRSR" id="PIRSR637359-2"/>
    </source>
</evidence>
<dbReference type="FunFam" id="3.40.50.300:FF:002997">
    <property type="entry name" value="Sulfotransferase"/>
    <property type="match status" value="1"/>
</dbReference>
<dbReference type="Pfam" id="PF00685">
    <property type="entry name" value="Sulfotransfer_1"/>
    <property type="match status" value="1"/>
</dbReference>
<feature type="binding site" evidence="4">
    <location>
        <begin position="88"/>
        <end position="92"/>
    </location>
    <ligand>
        <name>3'-phosphoadenylyl sulfate</name>
        <dbReference type="ChEBI" id="CHEBI:58339"/>
    </ligand>
</feature>
<dbReference type="EMBL" id="AZBU02000001">
    <property type="protein sequence ID" value="TMS33819.1"/>
    <property type="molecule type" value="Genomic_DNA"/>
</dbReference>
<feature type="region of interest" description="Disordered" evidence="6">
    <location>
        <begin position="44"/>
        <end position="72"/>
    </location>
</feature>
<keyword evidence="1" id="KW-0808">Transferase</keyword>
<dbReference type="PANTHER" id="PTHR10605">
    <property type="entry name" value="HEPARAN SULFATE SULFOTRANSFERASE"/>
    <property type="match status" value="1"/>
</dbReference>
<keyword evidence="10" id="KW-1185">Reference proteome</keyword>
<feature type="domain" description="Sulfotransferase" evidence="8">
    <location>
        <begin position="79"/>
        <end position="284"/>
    </location>
</feature>
<dbReference type="Gene3D" id="3.40.50.300">
    <property type="entry name" value="P-loop containing nucleotide triphosphate hydrolases"/>
    <property type="match status" value="1"/>
</dbReference>
<dbReference type="OrthoDB" id="411451at2759"/>
<protein>
    <recommendedName>
        <fullName evidence="8">Sulfotransferase domain-containing protein</fullName>
    </recommendedName>
</protein>
<dbReference type="InterPro" id="IPR000863">
    <property type="entry name" value="Sulfotransferase_dom"/>
</dbReference>
<evidence type="ECO:0000256" key="5">
    <source>
        <dbReference type="PIRSR" id="PIRSR637359-3"/>
    </source>
</evidence>
<dbReference type="InterPro" id="IPR037359">
    <property type="entry name" value="NST/OST"/>
</dbReference>
<dbReference type="AlphaFoldDB" id="A0A4U8UMH4"/>
<feature type="active site" description="For sulfotransferase activity" evidence="3">
    <location>
        <position position="88"/>
    </location>
</feature>
<dbReference type="InterPro" id="IPR027417">
    <property type="entry name" value="P-loop_NTPase"/>
</dbReference>
<evidence type="ECO:0000256" key="2">
    <source>
        <dbReference type="ARBA" id="ARBA00023180"/>
    </source>
</evidence>
<proteinExistence type="predicted"/>
<feature type="binding site" evidence="4">
    <location>
        <position position="281"/>
    </location>
    <ligand>
        <name>3'-phosphoadenylyl sulfate</name>
        <dbReference type="ChEBI" id="CHEBI:58339"/>
    </ligand>
</feature>
<dbReference type="PANTHER" id="PTHR10605:SF65">
    <property type="entry name" value="GH20068P"/>
    <property type="match status" value="1"/>
</dbReference>
<accession>A0A4U8UMH4</accession>
<feature type="binding site" evidence="4">
    <location>
        <begin position="298"/>
        <end position="302"/>
    </location>
    <ligand>
        <name>3'-phosphoadenylyl sulfate</name>
        <dbReference type="ChEBI" id="CHEBI:58339"/>
    </ligand>
</feature>
<reference evidence="9 10" key="2">
    <citation type="journal article" date="2019" name="G3 (Bethesda)">
        <title>Hybrid Assembly of the Genome of the Entomopathogenic Nematode Steinernema carpocapsae Identifies the X-Chromosome.</title>
        <authorList>
            <person name="Serra L."/>
            <person name="Macchietto M."/>
            <person name="Macias-Munoz A."/>
            <person name="McGill C.J."/>
            <person name="Rodriguez I.M."/>
            <person name="Rodriguez B."/>
            <person name="Murad R."/>
            <person name="Mortazavi A."/>
        </authorList>
    </citation>
    <scope>NUCLEOTIDE SEQUENCE [LARGE SCALE GENOMIC DNA]</scope>
    <source>
        <strain evidence="9 10">ALL</strain>
    </source>
</reference>
<gene>
    <name evidence="9" type="ORF">L596_001511</name>
</gene>
<name>A0A4U8UMH4_STECR</name>
<keyword evidence="2" id="KW-0325">Glycoprotein</keyword>
<keyword evidence="5" id="KW-1015">Disulfide bond</keyword>
<evidence type="ECO:0000256" key="6">
    <source>
        <dbReference type="SAM" id="MobiDB-lite"/>
    </source>
</evidence>
<comment type="caution">
    <text evidence="9">The sequence shown here is derived from an EMBL/GenBank/DDBJ whole genome shotgun (WGS) entry which is preliminary data.</text>
</comment>
<evidence type="ECO:0000313" key="10">
    <source>
        <dbReference type="Proteomes" id="UP000298663"/>
    </source>
</evidence>
<sequence>MDPIRCKVFLACLCLSLVVFAQICLIGFGTVGNYKEQETPLPGQFYDSDGGQRTSPLPELGRGSGKGGRREAGHLQRIPDCLIIGVRKGGTRALLDAMALHPQIRIARKEVHFFDYNDAYNKGTDWYREQMPFANAQQVTVEKTPGYFTSEVAPERVYRTSPDIKIILILRDPVVRTISDFTQVYYTKKERHKPIQKFEDVAFLPNSTTINTLYKPIRNSLYVDHLSRWLKFFNLNQILIIDGDKFIIDPLSELQKVERFLGLPHNIDSSQLVFNSDKGFYCFRRDADRPVRCLGNTKGRAHVRISAKRRLF</sequence>
<evidence type="ECO:0000313" key="9">
    <source>
        <dbReference type="EMBL" id="TMS33819.1"/>
    </source>
</evidence>
<dbReference type="Proteomes" id="UP000298663">
    <property type="component" value="Chromosome X"/>
</dbReference>
<dbReference type="STRING" id="34508.A0A4U8UMH4"/>
<evidence type="ECO:0000256" key="1">
    <source>
        <dbReference type="ARBA" id="ARBA00022679"/>
    </source>
</evidence>
<evidence type="ECO:0000256" key="3">
    <source>
        <dbReference type="PIRSR" id="PIRSR637359-1"/>
    </source>
</evidence>